<dbReference type="VEuPathDB" id="FungiDB:PCH_Pc12g03730"/>
<name>B6GWZ4_PENRW</name>
<dbReference type="BioCyc" id="PCHR:PC12G03730-MONOMER"/>
<protein>
    <submittedName>
        <fullName evidence="2">Pc12g03730 protein</fullName>
    </submittedName>
</protein>
<dbReference type="Proteomes" id="UP000000724">
    <property type="component" value="Contig Pc00c12"/>
</dbReference>
<keyword evidence="1" id="KW-0732">Signal</keyword>
<dbReference type="OrthoDB" id="4232626at2759"/>
<gene>
    <name evidence="2" type="ORF">Pc12g03730</name>
    <name evidence="2" type="ORF">PCH_Pc12g03730</name>
</gene>
<accession>B6GWZ4</accession>
<dbReference type="AlphaFoldDB" id="B6GWZ4"/>
<evidence type="ECO:0000256" key="1">
    <source>
        <dbReference type="SAM" id="SignalP"/>
    </source>
</evidence>
<sequence length="328" mass="36629">MEKTNPRQGCLPSCIMWSWCLPRLTSTAPCRPNGERRNCTTRTYLLLARPSPLTRRHKEGWGWDNPRVNVNIQSPAVKALLYCRATGGDKGECTIDRVRIRVTTGGKTANSLTCVQDDDYGLKYSDDVWPAEFKGVHTYALSLYCTTSIQGAIPPYSYYFDCRKTTPQDASHFRSPPDNPGIILHGTVQNCFCRSGDLARSPAKLPSATFCLFLSFFPHAAEPSSSLTSHRSDGCLYCRAKPEMSQYRLDDASQSNGHEPWEHNSNYVPRPGYCGSPYAAISTRSPSPSSVVENSIEPTINCSPRALRFLRLCDLEYGKSYDEVQLIT</sequence>
<dbReference type="EMBL" id="AM920427">
    <property type="protein sequence ID" value="CAP80000.1"/>
    <property type="molecule type" value="Genomic_DNA"/>
</dbReference>
<organism evidence="2 3">
    <name type="scientific">Penicillium rubens (strain ATCC 28089 / DSM 1075 / NRRL 1951 / Wisconsin 54-1255)</name>
    <name type="common">Penicillium chrysogenum</name>
    <dbReference type="NCBI Taxonomy" id="500485"/>
    <lineage>
        <taxon>Eukaryota</taxon>
        <taxon>Fungi</taxon>
        <taxon>Dikarya</taxon>
        <taxon>Ascomycota</taxon>
        <taxon>Pezizomycotina</taxon>
        <taxon>Eurotiomycetes</taxon>
        <taxon>Eurotiomycetidae</taxon>
        <taxon>Eurotiales</taxon>
        <taxon>Aspergillaceae</taxon>
        <taxon>Penicillium</taxon>
        <taxon>Penicillium chrysogenum species complex</taxon>
    </lineage>
</organism>
<evidence type="ECO:0000313" key="2">
    <source>
        <dbReference type="EMBL" id="CAP80000.1"/>
    </source>
</evidence>
<dbReference type="HOGENOM" id="CLU_847596_0_0_1"/>
<feature type="signal peptide" evidence="1">
    <location>
        <begin position="1"/>
        <end position="27"/>
    </location>
</feature>
<reference evidence="2 3" key="1">
    <citation type="journal article" date="2008" name="Nat. Biotechnol.">
        <title>Genome sequencing and analysis of the filamentous fungus Penicillium chrysogenum.</title>
        <authorList>
            <person name="van den Berg M.A."/>
            <person name="Albang R."/>
            <person name="Albermann K."/>
            <person name="Badger J.H."/>
            <person name="Daran J.-M."/>
            <person name="Driessen A.J.M."/>
            <person name="Garcia-Estrada C."/>
            <person name="Fedorova N.D."/>
            <person name="Harris D.M."/>
            <person name="Heijne W.H.M."/>
            <person name="Joardar V.S."/>
            <person name="Kiel J.A.K.W."/>
            <person name="Kovalchuk A."/>
            <person name="Martin J.F."/>
            <person name="Nierman W.C."/>
            <person name="Nijland J.G."/>
            <person name="Pronk J.T."/>
            <person name="Roubos J.A."/>
            <person name="van der Klei I.J."/>
            <person name="van Peij N.N.M.E."/>
            <person name="Veenhuis M."/>
            <person name="von Doehren H."/>
            <person name="Wagner C."/>
            <person name="Wortman J.R."/>
            <person name="Bovenberg R.A.L."/>
        </authorList>
    </citation>
    <scope>NUCLEOTIDE SEQUENCE [LARGE SCALE GENOMIC DNA]</scope>
    <source>
        <strain evidence="3">ATCC 28089 / DSM 1075 / NRRL 1951 / Wisconsin 54-1255</strain>
    </source>
</reference>
<keyword evidence="3" id="KW-1185">Reference proteome</keyword>
<feature type="chain" id="PRO_5002845249" evidence="1">
    <location>
        <begin position="28"/>
        <end position="328"/>
    </location>
</feature>
<evidence type="ECO:0000313" key="3">
    <source>
        <dbReference type="Proteomes" id="UP000000724"/>
    </source>
</evidence>
<proteinExistence type="predicted"/>